<reference evidence="9 10" key="1">
    <citation type="submission" date="2016-02" db="EMBL/GenBank/DDBJ databases">
        <authorList>
            <person name="Wen L."/>
            <person name="He K."/>
            <person name="Yang H."/>
        </authorList>
    </citation>
    <scope>NUCLEOTIDE SEQUENCE [LARGE SCALE GENOMIC DNA]</scope>
    <source>
        <strain evidence="9 10">KLE1704</strain>
    </source>
</reference>
<dbReference type="Gene3D" id="1.25.40.390">
    <property type="match status" value="1"/>
</dbReference>
<gene>
    <name evidence="9" type="ORF">HMPREF2531_00607</name>
</gene>
<dbReference type="InterPro" id="IPR033985">
    <property type="entry name" value="SusD-like_N"/>
</dbReference>
<evidence type="ECO:0000256" key="6">
    <source>
        <dbReference type="SAM" id="SignalP"/>
    </source>
</evidence>
<feature type="domain" description="RagB/SusD" evidence="7">
    <location>
        <begin position="293"/>
        <end position="603"/>
    </location>
</feature>
<name>A0A139LTC3_9BACE</name>
<comment type="similarity">
    <text evidence="2">Belongs to the SusD family.</text>
</comment>
<evidence type="ECO:0000256" key="2">
    <source>
        <dbReference type="ARBA" id="ARBA00006275"/>
    </source>
</evidence>
<dbReference type="GO" id="GO:0009279">
    <property type="term" value="C:cell outer membrane"/>
    <property type="evidence" value="ECO:0007669"/>
    <property type="project" value="UniProtKB-SubCell"/>
</dbReference>
<dbReference type="RefSeq" id="WP_061433967.1">
    <property type="nucleotide sequence ID" value="NZ_KQ968678.1"/>
</dbReference>
<dbReference type="InterPro" id="IPR012944">
    <property type="entry name" value="SusD_RagB_dom"/>
</dbReference>
<dbReference type="Pfam" id="PF14322">
    <property type="entry name" value="SusD-like_3"/>
    <property type="match status" value="1"/>
</dbReference>
<feature type="chain" id="PRO_5007487571" evidence="6">
    <location>
        <begin position="21"/>
        <end position="649"/>
    </location>
</feature>
<organism evidence="9">
    <name type="scientific">Bacteroides intestinalis</name>
    <dbReference type="NCBI Taxonomy" id="329854"/>
    <lineage>
        <taxon>Bacteria</taxon>
        <taxon>Pseudomonadati</taxon>
        <taxon>Bacteroidota</taxon>
        <taxon>Bacteroidia</taxon>
        <taxon>Bacteroidales</taxon>
        <taxon>Bacteroidaceae</taxon>
        <taxon>Bacteroides</taxon>
    </lineage>
</organism>
<evidence type="ECO:0000256" key="4">
    <source>
        <dbReference type="ARBA" id="ARBA00023136"/>
    </source>
</evidence>
<keyword evidence="5" id="KW-0998">Cell outer membrane</keyword>
<sequence length="649" mass="73424">MKTKILVYACVALLSFTSCEDWLSQNDPKELSEDQAYSSVASISSIAANLYERIKLDQNFASDNESYDICRWDEATSNSYYWQFSSNVGRTYRNYYDYNLIRDINIHIRNLSEKTSHLPENQRAYFLGEARFLRAFTYFNMVKNLGGVPLITEVYDYSTTPIEYAKPRDTEAAVYEFVATEMDEVKEALDIAPQGSSLLTRATKASALALKSRAMLYAGTLAYNEDKSKTMGLTLTSGAVGISKNKATEYLQSCIDAYLELKEIGRYSLLKGTGSSLGENFNNVFVSKTNNPELILIRDYDGSTDFPNNFTVWNIPRSQHSTANFGGHVNPTLNLVESFETINSGSSQLNAYVGNEIIESMGNETSAYNYVLYDSPMGIFEGRDPRLWGTVILPGADFRGKEIQLQAGLAVKTASGYDLKMLDLIENVYDPDKNFYNGQQLTSIDGPIRNSYYTSHTGFLLRKYIDPVTGSEASGKSAVPYIIFRYGEILLNAAEAAYYLNQLGVANYKGSNTLQLSSDCLNEVRERAGGTAFRIESSDLTLALLQNERKIELAFEDHRFYDLKRWRIADQIWSGDWNTSTARMTGLWPYKVYAPGQPEDGKWLFRRVYIEHRGNDNEKGLPIRFGQDMYYAEYPMTEGNPYIEKNPKH</sequence>
<dbReference type="EMBL" id="LTDF01000043">
    <property type="protein sequence ID" value="KXT54685.1"/>
    <property type="molecule type" value="Genomic_DNA"/>
</dbReference>
<dbReference type="InterPro" id="IPR011990">
    <property type="entry name" value="TPR-like_helical_dom_sf"/>
</dbReference>
<dbReference type="Pfam" id="PF07980">
    <property type="entry name" value="SusD_RagB"/>
    <property type="match status" value="1"/>
</dbReference>
<feature type="signal peptide" evidence="6">
    <location>
        <begin position="1"/>
        <end position="20"/>
    </location>
</feature>
<evidence type="ECO:0000259" key="8">
    <source>
        <dbReference type="Pfam" id="PF14322"/>
    </source>
</evidence>
<evidence type="ECO:0000259" key="7">
    <source>
        <dbReference type="Pfam" id="PF07980"/>
    </source>
</evidence>
<dbReference type="Proteomes" id="UP000070319">
    <property type="component" value="Unassembled WGS sequence"/>
</dbReference>
<proteinExistence type="inferred from homology"/>
<keyword evidence="3 6" id="KW-0732">Signal</keyword>
<keyword evidence="4" id="KW-0472">Membrane</keyword>
<protein>
    <submittedName>
        <fullName evidence="9">SusD family protein</fullName>
    </submittedName>
</protein>
<evidence type="ECO:0000256" key="5">
    <source>
        <dbReference type="ARBA" id="ARBA00023237"/>
    </source>
</evidence>
<dbReference type="PATRIC" id="fig|329854.7.peg.608"/>
<evidence type="ECO:0000313" key="9">
    <source>
        <dbReference type="EMBL" id="KXT54685.1"/>
    </source>
</evidence>
<comment type="caution">
    <text evidence="9">The sequence shown here is derived from an EMBL/GenBank/DDBJ whole genome shotgun (WGS) entry which is preliminary data.</text>
</comment>
<dbReference type="PROSITE" id="PS51257">
    <property type="entry name" value="PROKAR_LIPOPROTEIN"/>
    <property type="match status" value="1"/>
</dbReference>
<dbReference type="SUPFAM" id="SSF48452">
    <property type="entry name" value="TPR-like"/>
    <property type="match status" value="1"/>
</dbReference>
<evidence type="ECO:0000256" key="3">
    <source>
        <dbReference type="ARBA" id="ARBA00022729"/>
    </source>
</evidence>
<evidence type="ECO:0000256" key="1">
    <source>
        <dbReference type="ARBA" id="ARBA00004442"/>
    </source>
</evidence>
<accession>A0A139LTC3</accession>
<feature type="domain" description="SusD-like N-terminal" evidence="8">
    <location>
        <begin position="21"/>
        <end position="216"/>
    </location>
</feature>
<comment type="subcellular location">
    <subcellularLocation>
        <location evidence="1">Cell outer membrane</location>
    </subcellularLocation>
</comment>
<evidence type="ECO:0000313" key="10">
    <source>
        <dbReference type="Proteomes" id="UP000070319"/>
    </source>
</evidence>
<dbReference type="AlphaFoldDB" id="A0A139LTC3"/>